<dbReference type="InterPro" id="IPR050093">
    <property type="entry name" value="ABC_SmlMolc_Importer"/>
</dbReference>
<name>A0A2N1PPS7_9BACT</name>
<dbReference type="InterPro" id="IPR003593">
    <property type="entry name" value="AAA+_ATPase"/>
</dbReference>
<dbReference type="Proteomes" id="UP000233256">
    <property type="component" value="Unassembled WGS sequence"/>
</dbReference>
<keyword evidence="1" id="KW-0813">Transport</keyword>
<dbReference type="AlphaFoldDB" id="A0A2N1PPS7"/>
<dbReference type="InterPro" id="IPR027417">
    <property type="entry name" value="P-loop_NTPase"/>
</dbReference>
<feature type="domain" description="ABC transporter" evidence="4">
    <location>
        <begin position="6"/>
        <end position="236"/>
    </location>
</feature>
<reference evidence="5 6" key="1">
    <citation type="journal article" date="2017" name="ISME J.">
        <title>Potential for microbial H2 and metal transformations associated with novel bacteria and archaea in deep terrestrial subsurface sediments.</title>
        <authorList>
            <person name="Hernsdorf A.W."/>
            <person name="Amano Y."/>
            <person name="Miyakawa K."/>
            <person name="Ise K."/>
            <person name="Suzuki Y."/>
            <person name="Anantharaman K."/>
            <person name="Probst A."/>
            <person name="Burstein D."/>
            <person name="Thomas B.C."/>
            <person name="Banfield J.F."/>
        </authorList>
    </citation>
    <scope>NUCLEOTIDE SEQUENCE [LARGE SCALE GENOMIC DNA]</scope>
    <source>
        <strain evidence="5">HGW-Wallbacteria-1</strain>
    </source>
</reference>
<evidence type="ECO:0000256" key="3">
    <source>
        <dbReference type="ARBA" id="ARBA00022840"/>
    </source>
</evidence>
<dbReference type="PROSITE" id="PS50893">
    <property type="entry name" value="ABC_TRANSPORTER_2"/>
    <property type="match status" value="1"/>
</dbReference>
<keyword evidence="2" id="KW-0547">Nucleotide-binding</keyword>
<dbReference type="SUPFAM" id="SSF52540">
    <property type="entry name" value="P-loop containing nucleoside triphosphate hydrolases"/>
    <property type="match status" value="1"/>
</dbReference>
<evidence type="ECO:0000313" key="6">
    <source>
        <dbReference type="Proteomes" id="UP000233256"/>
    </source>
</evidence>
<dbReference type="InterPro" id="IPR003439">
    <property type="entry name" value="ABC_transporter-like_ATP-bd"/>
</dbReference>
<dbReference type="InterPro" id="IPR017871">
    <property type="entry name" value="ABC_transporter-like_CS"/>
</dbReference>
<proteinExistence type="predicted"/>
<dbReference type="SMART" id="SM00382">
    <property type="entry name" value="AAA"/>
    <property type="match status" value="1"/>
</dbReference>
<organism evidence="5 6">
    <name type="scientific">Candidatus Wallbacteria bacterium HGW-Wallbacteria-1</name>
    <dbReference type="NCBI Taxonomy" id="2013854"/>
    <lineage>
        <taxon>Bacteria</taxon>
        <taxon>Candidatus Walliibacteriota</taxon>
    </lineage>
</organism>
<comment type="caution">
    <text evidence="5">The sequence shown here is derived from an EMBL/GenBank/DDBJ whole genome shotgun (WGS) entry which is preliminary data.</text>
</comment>
<accession>A0A2N1PPS7</accession>
<evidence type="ECO:0000256" key="2">
    <source>
        <dbReference type="ARBA" id="ARBA00022741"/>
    </source>
</evidence>
<dbReference type="EMBL" id="PGXC01000006">
    <property type="protein sequence ID" value="PKK90347.1"/>
    <property type="molecule type" value="Genomic_DNA"/>
</dbReference>
<dbReference type="GO" id="GO:0016887">
    <property type="term" value="F:ATP hydrolysis activity"/>
    <property type="evidence" value="ECO:0007669"/>
    <property type="project" value="InterPro"/>
</dbReference>
<gene>
    <name evidence="5" type="ORF">CVV64_10305</name>
</gene>
<protein>
    <recommendedName>
        <fullName evidence="4">ABC transporter domain-containing protein</fullName>
    </recommendedName>
</protein>
<dbReference type="Gene3D" id="3.40.50.300">
    <property type="entry name" value="P-loop containing nucleotide triphosphate hydrolases"/>
    <property type="match status" value="1"/>
</dbReference>
<dbReference type="PANTHER" id="PTHR42781">
    <property type="entry name" value="SPERMIDINE/PUTRESCINE IMPORT ATP-BINDING PROTEIN POTA"/>
    <property type="match status" value="1"/>
</dbReference>
<dbReference type="PROSITE" id="PS00211">
    <property type="entry name" value="ABC_TRANSPORTER_1"/>
    <property type="match status" value="1"/>
</dbReference>
<dbReference type="GO" id="GO:0005524">
    <property type="term" value="F:ATP binding"/>
    <property type="evidence" value="ECO:0007669"/>
    <property type="project" value="UniProtKB-KW"/>
</dbReference>
<evidence type="ECO:0000256" key="1">
    <source>
        <dbReference type="ARBA" id="ARBA00022448"/>
    </source>
</evidence>
<evidence type="ECO:0000259" key="4">
    <source>
        <dbReference type="PROSITE" id="PS50893"/>
    </source>
</evidence>
<evidence type="ECO:0000313" key="5">
    <source>
        <dbReference type="EMBL" id="PKK90347.1"/>
    </source>
</evidence>
<dbReference type="Pfam" id="PF00005">
    <property type="entry name" value="ABC_tran"/>
    <property type="match status" value="1"/>
</dbReference>
<dbReference type="PANTHER" id="PTHR42781:SF9">
    <property type="entry name" value="AMINO ACID ABC TRANSPORTER, ATP-BINDING PROTEIN-RELATED"/>
    <property type="match status" value="1"/>
</dbReference>
<sequence length="242" mass="26911">MNTQAMTFSDVSFGYSGTSILKNLSLEIPRNRITVLFGPSGSGKTTILRLFSGFEIPQTGVIGILGETVSSPDCFIHPCRRNLSLVFQNLALWPHMTVLDQITFCSGDNAADTTEKRNHTLEMLSISHLTKRYPHQLSGGEKQRVALARAMAGNPKILLLDEPMASLGEPHKSDMADLLKQIAGQEITLLYVTHDLDMARHIGQHFLLLSNGKIMKTMNKSDFANLDHESLRKIFSPEMRCK</sequence>
<keyword evidence="3" id="KW-0067">ATP-binding</keyword>